<evidence type="ECO:0000256" key="1">
    <source>
        <dbReference type="ARBA" id="ARBA00022737"/>
    </source>
</evidence>
<protein>
    <submittedName>
        <fullName evidence="3">BY PROTMAP: gi|342321151|gb|EGU13086.1| Kelch repeat protein [Rhodotorula glutinis ATCC 204091]</fullName>
    </submittedName>
</protein>
<dbReference type="Proteomes" id="UP000199069">
    <property type="component" value="Unassembled WGS sequence"/>
</dbReference>
<evidence type="ECO:0000313" key="3">
    <source>
        <dbReference type="EMBL" id="CTR10243.1"/>
    </source>
</evidence>
<dbReference type="SUPFAM" id="SSF50965">
    <property type="entry name" value="Galactose oxidase, central domain"/>
    <property type="match status" value="1"/>
</dbReference>
<dbReference type="AlphaFoldDB" id="A0A0K3CMN8"/>
<evidence type="ECO:0000256" key="2">
    <source>
        <dbReference type="ARBA" id="ARBA00023004"/>
    </source>
</evidence>
<dbReference type="Gene3D" id="2.120.10.80">
    <property type="entry name" value="Kelch-type beta propeller"/>
    <property type="match status" value="2"/>
</dbReference>
<keyword evidence="2" id="KW-0408">Iron</keyword>
<dbReference type="Pfam" id="PF24681">
    <property type="entry name" value="Kelch_KLHDC2_KLHL20_DRC7"/>
    <property type="match status" value="1"/>
</dbReference>
<dbReference type="InterPro" id="IPR015915">
    <property type="entry name" value="Kelch-typ_b-propeller"/>
</dbReference>
<keyword evidence="1" id="KW-0677">Repeat</keyword>
<gene>
    <name evidence="3" type="primary">FGENESH: predicted gene_12.264</name>
    <name evidence="3" type="ORF">BN2166_0061040</name>
</gene>
<dbReference type="InterPro" id="IPR011043">
    <property type="entry name" value="Gal_Oxase/kelch_b-propeller"/>
</dbReference>
<organism evidence="3 4">
    <name type="scientific">Rhodotorula toruloides</name>
    <name type="common">Yeast</name>
    <name type="synonym">Rhodosporidium toruloides</name>
    <dbReference type="NCBI Taxonomy" id="5286"/>
    <lineage>
        <taxon>Eukaryota</taxon>
        <taxon>Fungi</taxon>
        <taxon>Dikarya</taxon>
        <taxon>Basidiomycota</taxon>
        <taxon>Pucciniomycotina</taxon>
        <taxon>Microbotryomycetes</taxon>
        <taxon>Sporidiobolales</taxon>
        <taxon>Sporidiobolaceae</taxon>
        <taxon>Rhodotorula</taxon>
    </lineage>
</organism>
<dbReference type="STRING" id="5286.A0A0K3CMN8"/>
<dbReference type="PANTHER" id="PTHR47435">
    <property type="entry name" value="KELCH REPEAT PROTEIN (AFU_ORTHOLOGUE AFUA_5G12780)"/>
    <property type="match status" value="1"/>
</dbReference>
<sequence>MPTLTASWRRIATLDTLQRSSHSLAVAGGKAYIFGGELKPRQPVDADVHVLDVEDGSLSTLSSATSSSTTSPWPPARVGAALTSLSTSSTSLSTSSTSLYLWGGRGGKDMSALTSDSNSIWKFDTREEKWEVVETGGERPEGRSYHSMCAMGVRSSFLSLVRTERREIDEDLLRFLGAQDTLYLHAGCPSTGRLSTLHSLSLSTLSWSALPSAPEPGRGGTVLTALPGGQFLARFGGFAGYELGGLDVFNVRRKEWTSVEAAIEGGGEGPPKRSVHAFVGLRNELDLGDGSGKKVVALMAMGEREAAPKELGHDGAGFFHSDSYALLSHSSSPSALPEFSWLPLAPSGPSPPARGWLASALSPSGRGLVLHGGLDERNERLGDAWVLEVRVE</sequence>
<keyword evidence="4" id="KW-1185">Reference proteome</keyword>
<dbReference type="GO" id="GO:0019760">
    <property type="term" value="P:glucosinolate metabolic process"/>
    <property type="evidence" value="ECO:0007669"/>
    <property type="project" value="UniProtKB-ARBA"/>
</dbReference>
<dbReference type="OMA" id="PRDNDVH"/>
<evidence type="ECO:0000313" key="4">
    <source>
        <dbReference type="Proteomes" id="UP000199069"/>
    </source>
</evidence>
<reference evidence="3 4" key="1">
    <citation type="submission" date="2015-07" db="EMBL/GenBank/DDBJ databases">
        <authorList>
            <person name="Cajimat M.N.B."/>
            <person name="Milazzo M.L."/>
            <person name="Fulhorst C.F."/>
        </authorList>
    </citation>
    <scope>NUCLEOTIDE SEQUENCE [LARGE SCALE GENOMIC DNA]</scope>
    <source>
        <strain evidence="3">Single colony</strain>
    </source>
</reference>
<dbReference type="PANTHER" id="PTHR47435:SF4">
    <property type="entry name" value="KELCH REPEAT PROTEIN (AFU_ORTHOLOGUE AFUA_5G12780)"/>
    <property type="match status" value="1"/>
</dbReference>
<name>A0A0K3CMN8_RHOTO</name>
<dbReference type="EMBL" id="CWKI01000012">
    <property type="protein sequence ID" value="CTR10243.1"/>
    <property type="molecule type" value="Genomic_DNA"/>
</dbReference>
<proteinExistence type="predicted"/>
<accession>A0A0K3CMN8</accession>